<accession>A0A3P1XKE2</accession>
<protein>
    <submittedName>
        <fullName evidence="1">Uncharacterized protein</fullName>
    </submittedName>
</protein>
<proteinExistence type="predicted"/>
<organism evidence="1 2">
    <name type="scientific">Tannerella forsythia</name>
    <name type="common">Bacteroides forsythus</name>
    <dbReference type="NCBI Taxonomy" id="28112"/>
    <lineage>
        <taxon>Bacteria</taxon>
        <taxon>Pseudomonadati</taxon>
        <taxon>Bacteroidota</taxon>
        <taxon>Bacteroidia</taxon>
        <taxon>Bacteroidales</taxon>
        <taxon>Tannerellaceae</taxon>
        <taxon>Tannerella</taxon>
    </lineage>
</organism>
<dbReference type="OrthoDB" id="981243at2"/>
<dbReference type="EMBL" id="RQYS01000062">
    <property type="protein sequence ID" value="RRD58377.1"/>
    <property type="molecule type" value="Genomic_DNA"/>
</dbReference>
<reference evidence="1 2" key="1">
    <citation type="submission" date="2018-11" db="EMBL/GenBank/DDBJ databases">
        <title>Genomes From Bacteria Associated with the Canine Oral Cavity: a Test Case for Automated Genome-Based Taxonomic Assignment.</title>
        <authorList>
            <person name="Coil D.A."/>
            <person name="Jospin G."/>
            <person name="Darling A.E."/>
            <person name="Wallis C."/>
            <person name="Davis I.J."/>
            <person name="Harris S."/>
            <person name="Eisen J.A."/>
            <person name="Holcombe L.J."/>
            <person name="O'Flynn C."/>
        </authorList>
    </citation>
    <scope>NUCLEOTIDE SEQUENCE [LARGE SCALE GENOMIC DNA]</scope>
    <source>
        <strain evidence="1 2">OH2617_COT-023</strain>
    </source>
</reference>
<sequence>MIWTIVVVIVGYILIRFFISLSKDNDDLQGRTLDDKFNVIVNMINEAAFNGCGSVTTLDKREFNLYEEGQNQIIKFQYSTGHLTITWKYKYFQKEVVHERQFNDVRNLSLFEQQKIGEQMIKEMAIVVERHRNNVIGGI</sequence>
<dbReference type="AlphaFoldDB" id="A0A3P1XKE2"/>
<gene>
    <name evidence="1" type="ORF">EII40_12025</name>
</gene>
<dbReference type="Proteomes" id="UP000278609">
    <property type="component" value="Unassembled WGS sequence"/>
</dbReference>
<evidence type="ECO:0000313" key="2">
    <source>
        <dbReference type="Proteomes" id="UP000278609"/>
    </source>
</evidence>
<name>A0A3P1XKE2_TANFO</name>
<dbReference type="RefSeq" id="WP_124752470.1">
    <property type="nucleotide sequence ID" value="NZ_RQYS01000062.1"/>
</dbReference>
<evidence type="ECO:0000313" key="1">
    <source>
        <dbReference type="EMBL" id="RRD58377.1"/>
    </source>
</evidence>
<comment type="caution">
    <text evidence="1">The sequence shown here is derived from an EMBL/GenBank/DDBJ whole genome shotgun (WGS) entry which is preliminary data.</text>
</comment>